<dbReference type="EMBL" id="WVBC01000044">
    <property type="protein sequence ID" value="NKT81900.1"/>
    <property type="molecule type" value="Genomic_DNA"/>
</dbReference>
<evidence type="ECO:0000313" key="4">
    <source>
        <dbReference type="EMBL" id="NKW44133.1"/>
    </source>
</evidence>
<evidence type="ECO:0000259" key="1">
    <source>
        <dbReference type="Pfam" id="PF06114"/>
    </source>
</evidence>
<dbReference type="Proteomes" id="UP000808906">
    <property type="component" value="Unassembled WGS sequence"/>
</dbReference>
<protein>
    <submittedName>
        <fullName evidence="3">ImmA/IrrE family metallo-endopeptidase</fullName>
    </submittedName>
</protein>
<feature type="domain" description="IrrE N-terminal-like" evidence="1">
    <location>
        <begin position="67"/>
        <end position="105"/>
    </location>
</feature>
<comment type="caution">
    <text evidence="3">The sequence shown here is derived from an EMBL/GenBank/DDBJ whole genome shotgun (WGS) entry which is preliminary data.</text>
</comment>
<evidence type="ECO:0000313" key="5">
    <source>
        <dbReference type="EMBL" id="NKW44213.1"/>
    </source>
</evidence>
<reference evidence="2" key="1">
    <citation type="submission" date="2019-11" db="EMBL/GenBank/DDBJ databases">
        <title>Spread of Macrolides and rifampicin resistant Rhodococcus equi in clinical isolates in the USA.</title>
        <authorList>
            <person name="Alvarez-Narvaez S."/>
            <person name="Huber L."/>
            <person name="Cohen N.D."/>
            <person name="Slovis N."/>
            <person name="Greiter M."/>
            <person name="Giguere S."/>
            <person name="Hart K."/>
        </authorList>
    </citation>
    <scope>NUCLEOTIDE SEQUENCE</scope>
    <source>
        <strain evidence="2">Lh_17</strain>
    </source>
</reference>
<evidence type="ECO:0000313" key="2">
    <source>
        <dbReference type="EMBL" id="MBM4568864.1"/>
    </source>
</evidence>
<gene>
    <name evidence="2" type="ORF">GS441_26680</name>
    <name evidence="3" type="ORF">GS882_28160</name>
    <name evidence="4" type="ORF">GS947_21865</name>
    <name evidence="5" type="ORF">GS947_22270</name>
</gene>
<reference evidence="3" key="2">
    <citation type="journal article" date="2020" name="Environ. Microbiol.">
        <title>The novel and transferable erm(51) gene confers Macrolides, Lincosamides, and Streptogramins B (MLSB) resistance to clonal Rhodococcus equi in the environment.</title>
        <authorList>
            <person name="Huber L."/>
            <person name="Giguere S."/>
            <person name="Slovis N.M."/>
            <person name="Alvarez-Narvaez S."/>
            <person name="Hart K.A."/>
            <person name="Greiter M."/>
            <person name="Morris E.R.A."/>
            <person name="Cohen N.D."/>
        </authorList>
    </citation>
    <scope>NUCLEOTIDE SEQUENCE</scope>
    <source>
        <strain evidence="3">Lh_116_1</strain>
        <strain evidence="4">Lh_16_1</strain>
    </source>
</reference>
<proteinExistence type="predicted"/>
<dbReference type="Proteomes" id="UP000608063">
    <property type="component" value="Unassembled WGS sequence"/>
</dbReference>
<name>A0A9Q2UQL5_RHOHA</name>
<dbReference type="Pfam" id="PF06114">
    <property type="entry name" value="Peptidase_M78"/>
    <property type="match status" value="1"/>
</dbReference>
<dbReference type="EMBL" id="WVDC01000017">
    <property type="protein sequence ID" value="NKW44133.1"/>
    <property type="molecule type" value="Genomic_DNA"/>
</dbReference>
<dbReference type="EMBL" id="WVDC01000017">
    <property type="protein sequence ID" value="NKW44213.1"/>
    <property type="molecule type" value="Genomic_DNA"/>
</dbReference>
<evidence type="ECO:0000313" key="3">
    <source>
        <dbReference type="EMBL" id="NKT81900.1"/>
    </source>
</evidence>
<accession>A0A9Q2UQL5</accession>
<dbReference type="AlphaFoldDB" id="A0A9Q2UQL5"/>
<dbReference type="InterPro" id="IPR010359">
    <property type="entry name" value="IrrE_HExxH"/>
</dbReference>
<evidence type="ECO:0000313" key="6">
    <source>
        <dbReference type="Proteomes" id="UP000603463"/>
    </source>
</evidence>
<organism evidence="3 6">
    <name type="scientific">Rhodococcus hoagii</name>
    <name type="common">Corynebacterium equii</name>
    <dbReference type="NCBI Taxonomy" id="43767"/>
    <lineage>
        <taxon>Bacteria</taxon>
        <taxon>Bacillati</taxon>
        <taxon>Actinomycetota</taxon>
        <taxon>Actinomycetes</taxon>
        <taxon>Mycobacteriales</taxon>
        <taxon>Nocardiaceae</taxon>
        <taxon>Prescottella</taxon>
    </lineage>
</organism>
<dbReference type="EMBL" id="WUXR01000025">
    <property type="protein sequence ID" value="MBM4568864.1"/>
    <property type="molecule type" value="Genomic_DNA"/>
</dbReference>
<sequence>MASWGGRRREALAHVLARVPLQPPWTVGEFLTWLEEDTGRTVELVPWTGSAFEPDNRCGLLLGGPNRYVIRYDATRSVRHQRQQIFHEVGHVLCQHPGEKFRPTASVLTEGLNLAGIEYMMQRSTFDSPTEAEAELVGTQLAVLSRGPIDLDSVGEVHRIAGTFERLR</sequence>
<dbReference type="Proteomes" id="UP000603463">
    <property type="component" value="Unassembled WGS sequence"/>
</dbReference>